<dbReference type="InterPro" id="IPR000305">
    <property type="entry name" value="GIY-YIG_endonuc"/>
</dbReference>
<comment type="similarity">
    <text evidence="1">Belongs to the UPF0213 family.</text>
</comment>
<dbReference type="EMBL" id="MFPU01000079">
    <property type="protein sequence ID" value="OGH68810.1"/>
    <property type="molecule type" value="Genomic_DNA"/>
</dbReference>
<evidence type="ECO:0000256" key="1">
    <source>
        <dbReference type="ARBA" id="ARBA00007435"/>
    </source>
</evidence>
<dbReference type="PANTHER" id="PTHR34477:SF5">
    <property type="entry name" value="BSL5627 PROTEIN"/>
    <property type="match status" value="1"/>
</dbReference>
<evidence type="ECO:0000259" key="2">
    <source>
        <dbReference type="PROSITE" id="PS50164"/>
    </source>
</evidence>
<feature type="domain" description="GIY-YIG" evidence="2">
    <location>
        <begin position="4"/>
        <end position="82"/>
    </location>
</feature>
<protein>
    <submittedName>
        <fullName evidence="3">Excinuclease ABC subunit C</fullName>
    </submittedName>
</protein>
<dbReference type="CDD" id="cd10448">
    <property type="entry name" value="GIY-YIG_unchar_3"/>
    <property type="match status" value="1"/>
</dbReference>
<dbReference type="InterPro" id="IPR035901">
    <property type="entry name" value="GIY-YIG_endonuc_sf"/>
</dbReference>
<dbReference type="PANTHER" id="PTHR34477">
    <property type="entry name" value="UPF0213 PROTEIN YHBQ"/>
    <property type="match status" value="1"/>
</dbReference>
<name>A0A1F6MB59_9BACT</name>
<dbReference type="Pfam" id="PF01541">
    <property type="entry name" value="GIY-YIG"/>
    <property type="match status" value="1"/>
</dbReference>
<gene>
    <name evidence="3" type="ORF">A2754_03425</name>
</gene>
<evidence type="ECO:0000313" key="4">
    <source>
        <dbReference type="Proteomes" id="UP000177953"/>
    </source>
</evidence>
<dbReference type="PROSITE" id="PS50164">
    <property type="entry name" value="GIY_YIG"/>
    <property type="match status" value="1"/>
</dbReference>
<dbReference type="Gene3D" id="3.40.1440.10">
    <property type="entry name" value="GIY-YIG endonuclease"/>
    <property type="match status" value="1"/>
</dbReference>
<proteinExistence type="inferred from homology"/>
<evidence type="ECO:0000313" key="3">
    <source>
        <dbReference type="EMBL" id="OGH68810.1"/>
    </source>
</evidence>
<reference evidence="3 4" key="1">
    <citation type="journal article" date="2016" name="Nat. Commun.">
        <title>Thousands of microbial genomes shed light on interconnected biogeochemical processes in an aquifer system.</title>
        <authorList>
            <person name="Anantharaman K."/>
            <person name="Brown C.T."/>
            <person name="Hug L.A."/>
            <person name="Sharon I."/>
            <person name="Castelle C.J."/>
            <person name="Probst A.J."/>
            <person name="Thomas B.C."/>
            <person name="Singh A."/>
            <person name="Wilkins M.J."/>
            <person name="Karaoz U."/>
            <person name="Brodie E.L."/>
            <person name="Williams K.H."/>
            <person name="Hubbard S.S."/>
            <person name="Banfield J.F."/>
        </authorList>
    </citation>
    <scope>NUCLEOTIDE SEQUENCE [LARGE SCALE GENOMIC DNA]</scope>
</reference>
<dbReference type="SUPFAM" id="SSF82771">
    <property type="entry name" value="GIY-YIG endonuclease"/>
    <property type="match status" value="1"/>
</dbReference>
<dbReference type="Proteomes" id="UP000177953">
    <property type="component" value="Unassembled WGS sequence"/>
</dbReference>
<sequence length="100" mass="12121">MRQYHFFVYIMTNQYNTVLYVGVTNSLARRGYEHKEKQSYHDSFTKKYNINKLVCYETFENIHNAIAREKQLKAGSRKKKIELINSMNPEWKDLYNEVFI</sequence>
<accession>A0A1F6MB59</accession>
<comment type="caution">
    <text evidence="3">The sequence shown here is derived from an EMBL/GenBank/DDBJ whole genome shotgun (WGS) entry which is preliminary data.</text>
</comment>
<dbReference type="InterPro" id="IPR050190">
    <property type="entry name" value="UPF0213_domain"/>
</dbReference>
<organism evidence="3 4">
    <name type="scientific">Candidatus Magasanikbacteria bacterium RIFCSPHIGHO2_01_FULL_47_8</name>
    <dbReference type="NCBI Taxonomy" id="1798673"/>
    <lineage>
        <taxon>Bacteria</taxon>
        <taxon>Candidatus Magasanikiibacteriota</taxon>
    </lineage>
</organism>
<dbReference type="AlphaFoldDB" id="A0A1F6MB59"/>